<organism evidence="1 2">
    <name type="scientific">Pseudomonas fluorescens</name>
    <dbReference type="NCBI Taxonomy" id="294"/>
    <lineage>
        <taxon>Bacteria</taxon>
        <taxon>Pseudomonadati</taxon>
        <taxon>Pseudomonadota</taxon>
        <taxon>Gammaproteobacteria</taxon>
        <taxon>Pseudomonadales</taxon>
        <taxon>Pseudomonadaceae</taxon>
        <taxon>Pseudomonas</taxon>
    </lineage>
</organism>
<gene>
    <name evidence="1" type="ORF">PS918_01124</name>
</gene>
<sequence>MTVELFRAIPESKLAESSEGYRRQSTLRIPSNVPYVVDNLWEWLRPDSMPSRRHAVYASGTPELALENASAPLANGDCYVACRVVVGANEIRVAQLQVSDARNHEDIRMISRWLSRHSREFTEISLAERQVLALLFSPGLRQKELEELRQQSQLIQNLCAHVQEHSTLWPTASTAPNATSGELFFELLGSALYRLAPLPAVSPQISTNPNMR</sequence>
<dbReference type="RefSeq" id="WP_150769309.1">
    <property type="nucleotide sequence ID" value="NZ_CABVIY010000002.1"/>
</dbReference>
<accession>A0A5E7RAD3</accession>
<proteinExistence type="predicted"/>
<name>A0A5E7RAD3_PSEFL</name>
<evidence type="ECO:0000313" key="2">
    <source>
        <dbReference type="Proteomes" id="UP000326611"/>
    </source>
</evidence>
<reference evidence="1 2" key="1">
    <citation type="submission" date="2019-09" db="EMBL/GenBank/DDBJ databases">
        <authorList>
            <person name="Chandra G."/>
            <person name="Truman W A."/>
        </authorList>
    </citation>
    <scope>NUCLEOTIDE SEQUENCE [LARGE SCALE GENOMIC DNA]</scope>
    <source>
        <strain evidence="1">PS918</strain>
    </source>
</reference>
<dbReference type="Proteomes" id="UP000326611">
    <property type="component" value="Unassembled WGS sequence"/>
</dbReference>
<evidence type="ECO:0000313" key="1">
    <source>
        <dbReference type="EMBL" id="VVP71079.1"/>
    </source>
</evidence>
<dbReference type="AlphaFoldDB" id="A0A5E7RAD3"/>
<protein>
    <submittedName>
        <fullName evidence="1">Uncharacterized protein</fullName>
    </submittedName>
</protein>
<dbReference type="OrthoDB" id="6862889at2"/>
<dbReference type="EMBL" id="CABVIY010000002">
    <property type="protein sequence ID" value="VVP71079.1"/>
    <property type="molecule type" value="Genomic_DNA"/>
</dbReference>